<gene>
    <name evidence="8" type="ORF">K8F61_03620</name>
</gene>
<dbReference type="InterPro" id="IPR036388">
    <property type="entry name" value="WH-like_DNA-bd_sf"/>
</dbReference>
<reference evidence="8 9" key="1">
    <citation type="submission" date="2023-01" db="EMBL/GenBank/DDBJ databases">
        <title>Characterization of estradiol degrading bacteria Microbacterium sp. MZT7 and reveal degrading genes through genome analysis.</title>
        <authorList>
            <person name="Hao P."/>
            <person name="Gao Y."/>
        </authorList>
    </citation>
    <scope>NUCLEOTIDE SEQUENCE [LARGE SCALE GENOMIC DNA]</scope>
    <source>
        <strain evidence="8 9">MZT7</strain>
    </source>
</reference>
<dbReference type="NCBIfam" id="TIGR02937">
    <property type="entry name" value="sigma70-ECF"/>
    <property type="match status" value="1"/>
</dbReference>
<dbReference type="InterPro" id="IPR014284">
    <property type="entry name" value="RNA_pol_sigma-70_dom"/>
</dbReference>
<dbReference type="RefSeq" id="WP_169797663.1">
    <property type="nucleotide sequence ID" value="NZ_CP082781.1"/>
</dbReference>
<evidence type="ECO:0000256" key="2">
    <source>
        <dbReference type="ARBA" id="ARBA00023015"/>
    </source>
</evidence>
<dbReference type="Pfam" id="PF04542">
    <property type="entry name" value="Sigma70_r2"/>
    <property type="match status" value="1"/>
</dbReference>
<dbReference type="SUPFAM" id="SSF88946">
    <property type="entry name" value="Sigma2 domain of RNA polymerase sigma factors"/>
    <property type="match status" value="1"/>
</dbReference>
<accession>A0ABY3RWJ1</accession>
<name>A0ABY3RWJ1_9MICO</name>
<comment type="similarity">
    <text evidence="1">Belongs to the sigma-70 factor family. ECF subfamily.</text>
</comment>
<dbReference type="PANTHER" id="PTHR43133:SF25">
    <property type="entry name" value="RNA POLYMERASE SIGMA FACTOR RFAY-RELATED"/>
    <property type="match status" value="1"/>
</dbReference>
<keyword evidence="2" id="KW-0805">Transcription regulation</keyword>
<dbReference type="Gene3D" id="1.10.10.10">
    <property type="entry name" value="Winged helix-like DNA-binding domain superfamily/Winged helix DNA-binding domain"/>
    <property type="match status" value="1"/>
</dbReference>
<evidence type="ECO:0000256" key="5">
    <source>
        <dbReference type="SAM" id="MobiDB-lite"/>
    </source>
</evidence>
<feature type="compositionally biased region" description="Basic and acidic residues" evidence="5">
    <location>
        <begin position="152"/>
        <end position="162"/>
    </location>
</feature>
<protein>
    <submittedName>
        <fullName evidence="8">Sigma-70 family RNA polymerase sigma factor</fullName>
    </submittedName>
</protein>
<feature type="region of interest" description="Disordered" evidence="5">
    <location>
        <begin position="141"/>
        <end position="162"/>
    </location>
</feature>
<dbReference type="Pfam" id="PF08281">
    <property type="entry name" value="Sigma70_r4_2"/>
    <property type="match status" value="1"/>
</dbReference>
<dbReference type="EMBL" id="CP082781">
    <property type="protein sequence ID" value="UGS27308.1"/>
    <property type="molecule type" value="Genomic_DNA"/>
</dbReference>
<keyword evidence="4" id="KW-0804">Transcription</keyword>
<evidence type="ECO:0000259" key="6">
    <source>
        <dbReference type="Pfam" id="PF04542"/>
    </source>
</evidence>
<keyword evidence="9" id="KW-1185">Reference proteome</keyword>
<evidence type="ECO:0000256" key="4">
    <source>
        <dbReference type="ARBA" id="ARBA00023163"/>
    </source>
</evidence>
<feature type="domain" description="RNA polymerase sigma-70 region 2" evidence="6">
    <location>
        <begin position="8"/>
        <end position="60"/>
    </location>
</feature>
<keyword evidence="3" id="KW-0731">Sigma factor</keyword>
<evidence type="ECO:0000259" key="7">
    <source>
        <dbReference type="Pfam" id="PF08281"/>
    </source>
</evidence>
<sequence>MIVTAGFNRLGDLGAAEDAAAEVFTAAWRRRSEHETVFTLPWLYTTLRNVTGSEYRRRGRASRRYQRLAAEAPGHPTVLIDDDAIAVRQAVARMRSDDREVIWMAYWEELSREEMAEILGCSVAAVKVRLHRARERLRRRLGTDETAGEGPVEERKGVHDGR</sequence>
<evidence type="ECO:0000313" key="8">
    <source>
        <dbReference type="EMBL" id="UGS27308.1"/>
    </source>
</evidence>
<dbReference type="InterPro" id="IPR039425">
    <property type="entry name" value="RNA_pol_sigma-70-like"/>
</dbReference>
<dbReference type="InterPro" id="IPR013324">
    <property type="entry name" value="RNA_pol_sigma_r3/r4-like"/>
</dbReference>
<feature type="domain" description="RNA polymerase sigma factor 70 region 4 type 2" evidence="7">
    <location>
        <begin position="86"/>
        <end position="137"/>
    </location>
</feature>
<evidence type="ECO:0000313" key="9">
    <source>
        <dbReference type="Proteomes" id="UP001199642"/>
    </source>
</evidence>
<dbReference type="InterPro" id="IPR013325">
    <property type="entry name" value="RNA_pol_sigma_r2"/>
</dbReference>
<dbReference type="PANTHER" id="PTHR43133">
    <property type="entry name" value="RNA POLYMERASE ECF-TYPE SIGMA FACTO"/>
    <property type="match status" value="1"/>
</dbReference>
<dbReference type="InterPro" id="IPR013249">
    <property type="entry name" value="RNA_pol_sigma70_r4_t2"/>
</dbReference>
<dbReference type="SUPFAM" id="SSF88659">
    <property type="entry name" value="Sigma3 and sigma4 domains of RNA polymerase sigma factors"/>
    <property type="match status" value="1"/>
</dbReference>
<proteinExistence type="inferred from homology"/>
<organism evidence="8 9">
    <name type="scientific">Microbacterium resistens</name>
    <dbReference type="NCBI Taxonomy" id="156977"/>
    <lineage>
        <taxon>Bacteria</taxon>
        <taxon>Bacillati</taxon>
        <taxon>Actinomycetota</taxon>
        <taxon>Actinomycetes</taxon>
        <taxon>Micrococcales</taxon>
        <taxon>Microbacteriaceae</taxon>
        <taxon>Microbacterium</taxon>
    </lineage>
</organism>
<dbReference type="Gene3D" id="1.10.1740.10">
    <property type="match status" value="1"/>
</dbReference>
<dbReference type="InterPro" id="IPR007627">
    <property type="entry name" value="RNA_pol_sigma70_r2"/>
</dbReference>
<dbReference type="Proteomes" id="UP001199642">
    <property type="component" value="Chromosome"/>
</dbReference>
<evidence type="ECO:0000256" key="3">
    <source>
        <dbReference type="ARBA" id="ARBA00023082"/>
    </source>
</evidence>
<evidence type="ECO:0000256" key="1">
    <source>
        <dbReference type="ARBA" id="ARBA00010641"/>
    </source>
</evidence>